<keyword evidence="7 9" id="KW-0472">Membrane</keyword>
<evidence type="ECO:0000256" key="9">
    <source>
        <dbReference type="SAM" id="Phobius"/>
    </source>
</evidence>
<proteinExistence type="predicted"/>
<dbReference type="Proteomes" id="UP000095287">
    <property type="component" value="Unplaced"/>
</dbReference>
<dbReference type="Pfam" id="PF06775">
    <property type="entry name" value="Seipin"/>
    <property type="match status" value="1"/>
</dbReference>
<comment type="subcellular location">
    <subcellularLocation>
        <location evidence="1">Endoplasmic reticulum membrane</location>
        <topology evidence="1">Multi-pass membrane protein</topology>
    </subcellularLocation>
</comment>
<keyword evidence="10" id="KW-1185">Reference proteome</keyword>
<protein>
    <recommendedName>
        <fullName evidence="2">Seipin</fullName>
    </recommendedName>
</protein>
<feature type="transmembrane region" description="Helical" evidence="9">
    <location>
        <begin position="63"/>
        <end position="87"/>
    </location>
</feature>
<dbReference type="CDD" id="cd23995">
    <property type="entry name" value="Seipin_BSCL2_like"/>
    <property type="match status" value="1"/>
</dbReference>
<dbReference type="AlphaFoldDB" id="A0A1I8AE51"/>
<accession>A0A1I8AE51</accession>
<dbReference type="PANTHER" id="PTHR21212">
    <property type="entry name" value="BERNARDINELLI-SEIP CONGENITAL LIPODYSTROPHY 2 HOMOLOG BSCL2 PROTEIN"/>
    <property type="match status" value="1"/>
</dbReference>
<evidence type="ECO:0000313" key="11">
    <source>
        <dbReference type="WBParaSite" id="L893_g4803.t1"/>
    </source>
</evidence>
<keyword evidence="4" id="KW-0256">Endoplasmic reticulum</keyword>
<keyword evidence="3 9" id="KW-0812">Transmembrane</keyword>
<evidence type="ECO:0000256" key="3">
    <source>
        <dbReference type="ARBA" id="ARBA00022692"/>
    </source>
</evidence>
<dbReference type="InterPro" id="IPR009617">
    <property type="entry name" value="Seipin"/>
</dbReference>
<feature type="compositionally biased region" description="Acidic residues" evidence="8">
    <location>
        <begin position="317"/>
        <end position="329"/>
    </location>
</feature>
<dbReference type="GO" id="GO:0006629">
    <property type="term" value="P:lipid metabolic process"/>
    <property type="evidence" value="ECO:0007669"/>
    <property type="project" value="UniProtKB-KW"/>
</dbReference>
<dbReference type="WBParaSite" id="L893_g4803.t1">
    <property type="protein sequence ID" value="L893_g4803.t1"/>
    <property type="gene ID" value="L893_g4803"/>
</dbReference>
<organism evidence="10 11">
    <name type="scientific">Steinernema glaseri</name>
    <dbReference type="NCBI Taxonomy" id="37863"/>
    <lineage>
        <taxon>Eukaryota</taxon>
        <taxon>Metazoa</taxon>
        <taxon>Ecdysozoa</taxon>
        <taxon>Nematoda</taxon>
        <taxon>Chromadorea</taxon>
        <taxon>Rhabditida</taxon>
        <taxon>Tylenchina</taxon>
        <taxon>Panagrolaimomorpha</taxon>
        <taxon>Strongyloidoidea</taxon>
        <taxon>Steinernematidae</taxon>
        <taxon>Steinernema</taxon>
    </lineage>
</organism>
<evidence type="ECO:0000256" key="5">
    <source>
        <dbReference type="ARBA" id="ARBA00022989"/>
    </source>
</evidence>
<evidence type="ECO:0000313" key="10">
    <source>
        <dbReference type="Proteomes" id="UP000095287"/>
    </source>
</evidence>
<dbReference type="PANTHER" id="PTHR21212:SF0">
    <property type="entry name" value="SEIPIN"/>
    <property type="match status" value="1"/>
</dbReference>
<reference evidence="11" key="1">
    <citation type="submission" date="2016-11" db="UniProtKB">
        <authorList>
            <consortium name="WormBaseParasite"/>
        </authorList>
    </citation>
    <scope>IDENTIFICATION</scope>
</reference>
<evidence type="ECO:0000256" key="1">
    <source>
        <dbReference type="ARBA" id="ARBA00004477"/>
    </source>
</evidence>
<dbReference type="GO" id="GO:0140042">
    <property type="term" value="P:lipid droplet formation"/>
    <property type="evidence" value="ECO:0007669"/>
    <property type="project" value="UniProtKB-ARBA"/>
</dbReference>
<evidence type="ECO:0000256" key="6">
    <source>
        <dbReference type="ARBA" id="ARBA00023098"/>
    </source>
</evidence>
<evidence type="ECO:0000256" key="7">
    <source>
        <dbReference type="ARBA" id="ARBA00023136"/>
    </source>
</evidence>
<evidence type="ECO:0000256" key="8">
    <source>
        <dbReference type="SAM" id="MobiDB-lite"/>
    </source>
</evidence>
<feature type="transmembrane region" description="Helical" evidence="9">
    <location>
        <begin position="270"/>
        <end position="291"/>
    </location>
</feature>
<evidence type="ECO:0000256" key="2">
    <source>
        <dbReference type="ARBA" id="ARBA00022064"/>
    </source>
</evidence>
<evidence type="ECO:0000256" key="4">
    <source>
        <dbReference type="ARBA" id="ARBA00022824"/>
    </source>
</evidence>
<feature type="region of interest" description="Disordered" evidence="8">
    <location>
        <begin position="307"/>
        <end position="356"/>
    </location>
</feature>
<name>A0A1I8AE51_9BILA</name>
<keyword evidence="6" id="KW-0443">Lipid metabolism</keyword>
<sequence>MRTLSSRVYSVASKHLPREKPCLRRWTDCAPCSTQLLMTFQNAQRTMKSPLKVAQNSVANLPFWAMVVLTSQIIGILFAATLAPFALRSAVLPSLADYEHPLYFTFTTCFDQLHGVCSYPEAHFHLAESDLHFATDTPYSLSVDFDFTPADPDFPLGVYLVTLQVYDENQTGLASYQRSTVFKDPRKTWSLYRLVRNAFFFPLYMVGYFETPMAGKVHIDFTKSFMDRATRPAASLVVQVQSRYIQIENAKLSVAAHFGLLRYLLYQWPIFSYLVVFTATFAFLACTLLIIRTYYYFSHEEVEGEIEEEKSKKSAEEDSELDEEEEDEEKVVKKRKAFFDDDPIDPFKEGDNPKFPIWDDIPGIEKPKLPPRPLQIVGLRDELFSNRNSLRQRKMKNTTN</sequence>
<keyword evidence="5 9" id="KW-1133">Transmembrane helix</keyword>
<dbReference type="GO" id="GO:0005789">
    <property type="term" value="C:endoplasmic reticulum membrane"/>
    <property type="evidence" value="ECO:0007669"/>
    <property type="project" value="UniProtKB-SubCell"/>
</dbReference>